<proteinExistence type="predicted"/>
<sequence length="51" mass="5818">MLYLLAGPLRREILNYRMHADEGKIPEIDEHTQPIHPTEAPNAVATDKVHD</sequence>
<keyword evidence="3" id="KW-1185">Reference proteome</keyword>
<dbReference type="GeneID" id="78250757"/>
<dbReference type="AlphaFoldDB" id="U3GUD1"/>
<dbReference type="STRING" id="1348662.CARG_03985"/>
<gene>
    <name evidence="2" type="ORF">CARG_03985</name>
</gene>
<dbReference type="Proteomes" id="UP000016943">
    <property type="component" value="Chromosome"/>
</dbReference>
<evidence type="ECO:0000313" key="2">
    <source>
        <dbReference type="EMBL" id="AGU14944.1"/>
    </source>
</evidence>
<dbReference type="KEGG" id="caz:CARG_03985"/>
<dbReference type="PATRIC" id="fig|1348662.3.peg.786"/>
<evidence type="ECO:0000313" key="3">
    <source>
        <dbReference type="Proteomes" id="UP000016943"/>
    </source>
</evidence>
<feature type="region of interest" description="Disordered" evidence="1">
    <location>
        <begin position="28"/>
        <end position="51"/>
    </location>
</feature>
<reference evidence="2 3" key="1">
    <citation type="journal article" date="2013" name="Genome Announc.">
        <title>Whole-Genome Sequence of the Clinical Strain Corynebacterium argentoratense DSM 44202, Isolated from a Human Throat Specimen.</title>
        <authorList>
            <person name="Bomholt C."/>
            <person name="Glaub A."/>
            <person name="Gravermann K."/>
            <person name="Albersmeier A."/>
            <person name="Brinkrolf K."/>
            <person name="Ruckert C."/>
            <person name="Tauch A."/>
        </authorList>
    </citation>
    <scope>NUCLEOTIDE SEQUENCE [LARGE SCALE GENOMIC DNA]</scope>
    <source>
        <strain evidence="2">DSM 44202</strain>
    </source>
</reference>
<name>U3GUD1_9CORY</name>
<organism evidence="2 3">
    <name type="scientific">Corynebacterium argentoratense DSM 44202</name>
    <dbReference type="NCBI Taxonomy" id="1348662"/>
    <lineage>
        <taxon>Bacteria</taxon>
        <taxon>Bacillati</taxon>
        <taxon>Actinomycetota</taxon>
        <taxon>Actinomycetes</taxon>
        <taxon>Mycobacteriales</taxon>
        <taxon>Corynebacteriaceae</taxon>
        <taxon>Corynebacterium</taxon>
    </lineage>
</organism>
<protein>
    <submittedName>
        <fullName evidence="2">Uncharacterized protein</fullName>
    </submittedName>
</protein>
<dbReference type="HOGENOM" id="CLU_3097786_0_0_11"/>
<evidence type="ECO:0000256" key="1">
    <source>
        <dbReference type="SAM" id="MobiDB-lite"/>
    </source>
</evidence>
<accession>U3GUD1</accession>
<dbReference type="EMBL" id="CP006365">
    <property type="protein sequence ID" value="AGU14944.1"/>
    <property type="molecule type" value="Genomic_DNA"/>
</dbReference>
<dbReference type="RefSeq" id="WP_020976097.1">
    <property type="nucleotide sequence ID" value="NC_022198.1"/>
</dbReference>